<reference evidence="1 2" key="1">
    <citation type="journal article" date="2019" name="Emerg. Microbes Infect.">
        <title>Comprehensive subspecies identification of 175 nontuberculous mycobacteria species based on 7547 genomic profiles.</title>
        <authorList>
            <person name="Matsumoto Y."/>
            <person name="Kinjo T."/>
            <person name="Motooka D."/>
            <person name="Nabeya D."/>
            <person name="Jung N."/>
            <person name="Uechi K."/>
            <person name="Horii T."/>
            <person name="Iida T."/>
            <person name="Fujita J."/>
            <person name="Nakamura S."/>
        </authorList>
    </citation>
    <scope>NUCLEOTIDE SEQUENCE [LARGE SCALE GENOMIC DNA]</scope>
    <source>
        <strain evidence="1 2">JCM 12272</strain>
    </source>
</reference>
<gene>
    <name evidence="1" type="ORF">MALV_45030</name>
</gene>
<keyword evidence="2" id="KW-1185">Reference proteome</keyword>
<dbReference type="Proteomes" id="UP000466906">
    <property type="component" value="Chromosome"/>
</dbReference>
<dbReference type="EMBL" id="AP022565">
    <property type="protein sequence ID" value="BBX29378.1"/>
    <property type="molecule type" value="Genomic_DNA"/>
</dbReference>
<protein>
    <submittedName>
        <fullName evidence="1">Uncharacterized protein</fullName>
    </submittedName>
</protein>
<dbReference type="AlphaFoldDB" id="A0A6N4UY98"/>
<dbReference type="RefSeq" id="WP_163667774.1">
    <property type="nucleotide sequence ID" value="NZ_AP022565.1"/>
</dbReference>
<dbReference type="KEGG" id="malv:MALV_45030"/>
<proteinExistence type="predicted"/>
<evidence type="ECO:0000313" key="1">
    <source>
        <dbReference type="EMBL" id="BBX29378.1"/>
    </source>
</evidence>
<name>A0A6N4UY98_9MYCO</name>
<accession>A0A6N4UY98</accession>
<sequence length="56" mass="5827">MDLPAEVMQAANVLAARSAVEMGEGEALLIAVTGGVSRSPDFSVSRPDFCHRPVVA</sequence>
<organism evidence="1 2">
    <name type="scientific">Mycolicibacterium alvei</name>
    <dbReference type="NCBI Taxonomy" id="67081"/>
    <lineage>
        <taxon>Bacteria</taxon>
        <taxon>Bacillati</taxon>
        <taxon>Actinomycetota</taxon>
        <taxon>Actinomycetes</taxon>
        <taxon>Mycobacteriales</taxon>
        <taxon>Mycobacteriaceae</taxon>
        <taxon>Mycolicibacterium</taxon>
    </lineage>
</organism>
<evidence type="ECO:0000313" key="2">
    <source>
        <dbReference type="Proteomes" id="UP000466906"/>
    </source>
</evidence>